<proteinExistence type="predicted"/>
<dbReference type="Gene3D" id="1.20.1250.20">
    <property type="entry name" value="MFS general substrate transporter like domains"/>
    <property type="match status" value="2"/>
</dbReference>
<dbReference type="InterPro" id="IPR020846">
    <property type="entry name" value="MFS_dom"/>
</dbReference>
<gene>
    <name evidence="6" type="ORF">FSB75_15295</name>
</gene>
<dbReference type="CDD" id="cd17370">
    <property type="entry name" value="MFS_MJ1317_like"/>
    <property type="match status" value="1"/>
</dbReference>
<sequence>MKIINRTVLVLSFVSLFADVASEMLYPIIPVYLKEIGFSVLLIGVLEGMANFTAAISKGYFGKRSDESGLRLPFVKLGYFFSAVSKPMMAAFTYPLWIFFSRAVDRLGKGLRTAARDALLSQNATPQTKARVFGFHRAMDTFGAAIGPALALLLFVLYPKNYALIFLLAGIPGLLSVALVFLLKEKRQPSSTLNEGGFFSFFGYWRIASSPYKKLVVGLLVLSLVNSSDVFLLLKTKEVTGDDRLAIGAYIFYNVVFALVAYPLGVLADRTKIRNVFLAGILLFSTVYFLFAASPSTPVIFLAFFLYGIYAAAVEGLAKAWITNLSHNRNTATAVGFYTSCESLCTLLASVVTGLLWQRFGSGLAFYVTAVVALSVSLYFLLVIRSPAKES</sequence>
<dbReference type="Pfam" id="PF07690">
    <property type="entry name" value="MFS_1"/>
    <property type="match status" value="2"/>
</dbReference>
<evidence type="ECO:0000256" key="2">
    <source>
        <dbReference type="ARBA" id="ARBA00022989"/>
    </source>
</evidence>
<dbReference type="AlphaFoldDB" id="A0A5B8UKW3"/>
<dbReference type="PANTHER" id="PTHR23518">
    <property type="entry name" value="C-METHYLTRANSFERASE"/>
    <property type="match status" value="1"/>
</dbReference>
<accession>A0A5B8UKW3</accession>
<feature type="transmembrane region" description="Helical" evidence="4">
    <location>
        <begin position="164"/>
        <end position="183"/>
    </location>
</feature>
<organism evidence="6 7">
    <name type="scientific">Flavisolibacter ginsenosidimutans</name>
    <dbReference type="NCBI Taxonomy" id="661481"/>
    <lineage>
        <taxon>Bacteria</taxon>
        <taxon>Pseudomonadati</taxon>
        <taxon>Bacteroidota</taxon>
        <taxon>Chitinophagia</taxon>
        <taxon>Chitinophagales</taxon>
        <taxon>Chitinophagaceae</taxon>
        <taxon>Flavisolibacter</taxon>
    </lineage>
</organism>
<reference evidence="6 7" key="1">
    <citation type="journal article" date="2015" name="Int. J. Syst. Evol. Microbiol.">
        <title>Flavisolibacter ginsenosidimutans sp. nov., with ginsenoside-converting activity isolated from soil used for cultivating ginseng.</title>
        <authorList>
            <person name="Zhao Y."/>
            <person name="Liu Q."/>
            <person name="Kang M.S."/>
            <person name="Jin F."/>
            <person name="Yu H."/>
            <person name="Im W.T."/>
        </authorList>
    </citation>
    <scope>NUCLEOTIDE SEQUENCE [LARGE SCALE GENOMIC DNA]</scope>
    <source>
        <strain evidence="6 7">Gsoil 636</strain>
    </source>
</reference>
<feature type="transmembrane region" description="Helical" evidence="4">
    <location>
        <begin position="334"/>
        <end position="358"/>
    </location>
</feature>
<feature type="domain" description="Major facilitator superfamily (MFS) profile" evidence="5">
    <location>
        <begin position="7"/>
        <end position="388"/>
    </location>
</feature>
<evidence type="ECO:0000256" key="4">
    <source>
        <dbReference type="SAM" id="Phobius"/>
    </source>
</evidence>
<feature type="transmembrane region" description="Helical" evidence="4">
    <location>
        <begin position="246"/>
        <end position="264"/>
    </location>
</feature>
<dbReference type="InterPro" id="IPR036259">
    <property type="entry name" value="MFS_trans_sf"/>
</dbReference>
<dbReference type="GO" id="GO:0022857">
    <property type="term" value="F:transmembrane transporter activity"/>
    <property type="evidence" value="ECO:0007669"/>
    <property type="project" value="InterPro"/>
</dbReference>
<evidence type="ECO:0000259" key="5">
    <source>
        <dbReference type="PROSITE" id="PS50850"/>
    </source>
</evidence>
<evidence type="ECO:0000256" key="3">
    <source>
        <dbReference type="ARBA" id="ARBA00023136"/>
    </source>
</evidence>
<dbReference type="SUPFAM" id="SSF103473">
    <property type="entry name" value="MFS general substrate transporter"/>
    <property type="match status" value="1"/>
</dbReference>
<feature type="transmembrane region" description="Helical" evidence="4">
    <location>
        <begin position="138"/>
        <end position="158"/>
    </location>
</feature>
<protein>
    <submittedName>
        <fullName evidence="6">MFS transporter</fullName>
    </submittedName>
</protein>
<keyword evidence="1 4" id="KW-0812">Transmembrane</keyword>
<dbReference type="RefSeq" id="WP_146789275.1">
    <property type="nucleotide sequence ID" value="NZ_BAABIO010000003.1"/>
</dbReference>
<dbReference type="PANTHER" id="PTHR23518:SF2">
    <property type="entry name" value="MAJOR FACILITATOR SUPERFAMILY TRANSPORTER"/>
    <property type="match status" value="1"/>
</dbReference>
<dbReference type="KEGG" id="fgg:FSB75_15295"/>
<dbReference type="EMBL" id="CP042433">
    <property type="protein sequence ID" value="QEC57203.1"/>
    <property type="molecule type" value="Genomic_DNA"/>
</dbReference>
<feature type="transmembrane region" description="Helical" evidence="4">
    <location>
        <begin position="215"/>
        <end position="234"/>
    </location>
</feature>
<keyword evidence="7" id="KW-1185">Reference proteome</keyword>
<evidence type="ECO:0000256" key="1">
    <source>
        <dbReference type="ARBA" id="ARBA00022692"/>
    </source>
</evidence>
<name>A0A5B8UKW3_9BACT</name>
<feature type="transmembrane region" description="Helical" evidence="4">
    <location>
        <begin position="276"/>
        <end position="293"/>
    </location>
</feature>
<dbReference type="InterPro" id="IPR011701">
    <property type="entry name" value="MFS"/>
</dbReference>
<dbReference type="Proteomes" id="UP000321204">
    <property type="component" value="Chromosome"/>
</dbReference>
<keyword evidence="2 4" id="KW-1133">Transmembrane helix</keyword>
<evidence type="ECO:0000313" key="7">
    <source>
        <dbReference type="Proteomes" id="UP000321204"/>
    </source>
</evidence>
<dbReference type="OrthoDB" id="9803985at2"/>
<dbReference type="PROSITE" id="PS50850">
    <property type="entry name" value="MFS"/>
    <property type="match status" value="1"/>
</dbReference>
<evidence type="ECO:0000313" key="6">
    <source>
        <dbReference type="EMBL" id="QEC57203.1"/>
    </source>
</evidence>
<keyword evidence="3 4" id="KW-0472">Membrane</keyword>
<feature type="transmembrane region" description="Helical" evidence="4">
    <location>
        <begin position="364"/>
        <end position="384"/>
    </location>
</feature>
<feature type="transmembrane region" description="Helical" evidence="4">
    <location>
        <begin position="299"/>
        <end position="322"/>
    </location>
</feature>